<dbReference type="AlphaFoldDB" id="A0A182J2D6"/>
<protein>
    <submittedName>
        <fullName evidence="1">Uncharacterized protein</fullName>
    </submittedName>
</protein>
<accession>A0A182J2D6</accession>
<sequence length="203" mass="21581">MSFLRGRRWQMVADGLETVGVGLVLHTVQLAIGGSVGVSTGDYLLRLFRAQVAQESLFLVLDSVASGIAIKKNKDGDGSRLLLEVVTGVVSCGAARAQGISGATVRRPGRLLRIVGSTERTLLRLQLRSRSRRLAERCNGRVVALLSAGRWRKVLVGRGQAATELAVASRSVEDVRVAAAALVGRSGSRRTVQVIEPGGTRQS</sequence>
<organism evidence="1">
    <name type="scientific">Anopheles atroparvus</name>
    <name type="common">European mosquito</name>
    <dbReference type="NCBI Taxonomy" id="41427"/>
    <lineage>
        <taxon>Eukaryota</taxon>
        <taxon>Metazoa</taxon>
        <taxon>Ecdysozoa</taxon>
        <taxon>Arthropoda</taxon>
        <taxon>Hexapoda</taxon>
        <taxon>Insecta</taxon>
        <taxon>Pterygota</taxon>
        <taxon>Neoptera</taxon>
        <taxon>Endopterygota</taxon>
        <taxon>Diptera</taxon>
        <taxon>Nematocera</taxon>
        <taxon>Culicoidea</taxon>
        <taxon>Culicidae</taxon>
        <taxon>Anophelinae</taxon>
        <taxon>Anopheles</taxon>
    </lineage>
</organism>
<dbReference type="VEuPathDB" id="VectorBase:AATE010049"/>
<proteinExistence type="predicted"/>
<reference evidence="1" key="1">
    <citation type="submission" date="2022-08" db="UniProtKB">
        <authorList>
            <consortium name="EnsemblMetazoa"/>
        </authorList>
    </citation>
    <scope>IDENTIFICATION</scope>
    <source>
        <strain evidence="1">EBRO</strain>
    </source>
</reference>
<dbReference type="EnsemblMetazoa" id="AATE010049-RA">
    <property type="protein sequence ID" value="AATE010049-PA.1"/>
    <property type="gene ID" value="AATE010049"/>
</dbReference>
<name>A0A182J2D6_ANOAO</name>
<evidence type="ECO:0000313" key="1">
    <source>
        <dbReference type="EnsemblMetazoa" id="AATE010049-PA.1"/>
    </source>
</evidence>